<gene>
    <name evidence="2" type="ORF">K402DRAFT_274580</name>
</gene>
<proteinExistence type="predicted"/>
<accession>A0A6G1GIE6</accession>
<dbReference type="AlphaFoldDB" id="A0A6G1GIE6"/>
<feature type="region of interest" description="Disordered" evidence="1">
    <location>
        <begin position="29"/>
        <end position="49"/>
    </location>
</feature>
<dbReference type="EMBL" id="ML977226">
    <property type="protein sequence ID" value="KAF1980706.1"/>
    <property type="molecule type" value="Genomic_DNA"/>
</dbReference>
<reference evidence="2" key="1">
    <citation type="journal article" date="2020" name="Stud. Mycol.">
        <title>101 Dothideomycetes genomes: a test case for predicting lifestyles and emergence of pathogens.</title>
        <authorList>
            <person name="Haridas S."/>
            <person name="Albert R."/>
            <person name="Binder M."/>
            <person name="Bloem J."/>
            <person name="Labutti K."/>
            <person name="Salamov A."/>
            <person name="Andreopoulos B."/>
            <person name="Baker S."/>
            <person name="Barry K."/>
            <person name="Bills G."/>
            <person name="Bluhm B."/>
            <person name="Cannon C."/>
            <person name="Castanera R."/>
            <person name="Culley D."/>
            <person name="Daum C."/>
            <person name="Ezra D."/>
            <person name="Gonzalez J."/>
            <person name="Henrissat B."/>
            <person name="Kuo A."/>
            <person name="Liang C."/>
            <person name="Lipzen A."/>
            <person name="Lutzoni F."/>
            <person name="Magnuson J."/>
            <person name="Mondo S."/>
            <person name="Nolan M."/>
            <person name="Ohm R."/>
            <person name="Pangilinan J."/>
            <person name="Park H.-J."/>
            <person name="Ramirez L."/>
            <person name="Alfaro M."/>
            <person name="Sun H."/>
            <person name="Tritt A."/>
            <person name="Yoshinaga Y."/>
            <person name="Zwiers L.-H."/>
            <person name="Turgeon B."/>
            <person name="Goodwin S."/>
            <person name="Spatafora J."/>
            <person name="Crous P."/>
            <person name="Grigoriev I."/>
        </authorList>
    </citation>
    <scope>NUCLEOTIDE SEQUENCE</scope>
    <source>
        <strain evidence="2">CBS 113979</strain>
    </source>
</reference>
<evidence type="ECO:0000313" key="2">
    <source>
        <dbReference type="EMBL" id="KAF1980706.1"/>
    </source>
</evidence>
<evidence type="ECO:0000313" key="3">
    <source>
        <dbReference type="Proteomes" id="UP000800041"/>
    </source>
</evidence>
<protein>
    <submittedName>
        <fullName evidence="2">Uncharacterized protein</fullName>
    </submittedName>
</protein>
<sequence>MESRVVEKTARKAQVNKVAGWLVDAAAPPRAALQTPPPSPLPTELTPPNAPPMRCTPLLSISALATVSACDLSHFTSDAHSCTSPLHFSIILQGSRLKQEQARKLPGECLLGIIFSTLRTHHAYRCTIPRPRSGKCAEYALRRCWKDEELARRICNQTGVQSQ</sequence>
<organism evidence="2 3">
    <name type="scientific">Aulographum hederae CBS 113979</name>
    <dbReference type="NCBI Taxonomy" id="1176131"/>
    <lineage>
        <taxon>Eukaryota</taxon>
        <taxon>Fungi</taxon>
        <taxon>Dikarya</taxon>
        <taxon>Ascomycota</taxon>
        <taxon>Pezizomycotina</taxon>
        <taxon>Dothideomycetes</taxon>
        <taxon>Pleosporomycetidae</taxon>
        <taxon>Aulographales</taxon>
        <taxon>Aulographaceae</taxon>
    </lineage>
</organism>
<name>A0A6G1GIE6_9PEZI</name>
<dbReference type="Proteomes" id="UP000800041">
    <property type="component" value="Unassembled WGS sequence"/>
</dbReference>
<evidence type="ECO:0000256" key="1">
    <source>
        <dbReference type="SAM" id="MobiDB-lite"/>
    </source>
</evidence>
<keyword evidence="3" id="KW-1185">Reference proteome</keyword>